<gene>
    <name evidence="2" type="ORF">AK812_SmicGene48170</name>
</gene>
<keyword evidence="3" id="KW-1185">Reference proteome</keyword>
<feature type="region of interest" description="Disordered" evidence="1">
    <location>
        <begin position="1"/>
        <end position="25"/>
    </location>
</feature>
<evidence type="ECO:0000313" key="2">
    <source>
        <dbReference type="EMBL" id="OLP72503.1"/>
    </source>
</evidence>
<accession>A0A1Q9BQL3</accession>
<feature type="non-terminal residue" evidence="2">
    <location>
        <position position="45"/>
    </location>
</feature>
<proteinExistence type="predicted"/>
<protein>
    <submittedName>
        <fullName evidence="2">Uncharacterized protein</fullName>
    </submittedName>
</protein>
<organism evidence="2 3">
    <name type="scientific">Symbiodinium microadriaticum</name>
    <name type="common">Dinoflagellate</name>
    <name type="synonym">Zooxanthella microadriatica</name>
    <dbReference type="NCBI Taxonomy" id="2951"/>
    <lineage>
        <taxon>Eukaryota</taxon>
        <taxon>Sar</taxon>
        <taxon>Alveolata</taxon>
        <taxon>Dinophyceae</taxon>
        <taxon>Suessiales</taxon>
        <taxon>Symbiodiniaceae</taxon>
        <taxon>Symbiodinium</taxon>
    </lineage>
</organism>
<evidence type="ECO:0000256" key="1">
    <source>
        <dbReference type="SAM" id="MobiDB-lite"/>
    </source>
</evidence>
<reference evidence="2 3" key="1">
    <citation type="submission" date="2016-02" db="EMBL/GenBank/DDBJ databases">
        <title>Genome analysis of coral dinoflagellate symbionts highlights evolutionary adaptations to a symbiotic lifestyle.</title>
        <authorList>
            <person name="Aranda M."/>
            <person name="Li Y."/>
            <person name="Liew Y.J."/>
            <person name="Baumgarten S."/>
            <person name="Simakov O."/>
            <person name="Wilson M."/>
            <person name="Piel J."/>
            <person name="Ashoor H."/>
            <person name="Bougouffa S."/>
            <person name="Bajic V.B."/>
            <person name="Ryu T."/>
            <person name="Ravasi T."/>
            <person name="Bayer T."/>
            <person name="Micklem G."/>
            <person name="Kim H."/>
            <person name="Bhak J."/>
            <person name="Lajeunesse T.C."/>
            <person name="Voolstra C.R."/>
        </authorList>
    </citation>
    <scope>NUCLEOTIDE SEQUENCE [LARGE SCALE GENOMIC DNA]</scope>
    <source>
        <strain evidence="2 3">CCMP2467</strain>
    </source>
</reference>
<dbReference type="EMBL" id="LSRX01007226">
    <property type="protein sequence ID" value="OLP72503.1"/>
    <property type="molecule type" value="Genomic_DNA"/>
</dbReference>
<name>A0A1Q9BQL3_SYMMI</name>
<sequence>MRLLAGGASPHRPSKNAPMLPQRASAATRQLLALPIASTGSGFDL</sequence>
<dbReference type="AlphaFoldDB" id="A0A1Q9BQL3"/>
<evidence type="ECO:0000313" key="3">
    <source>
        <dbReference type="Proteomes" id="UP000186817"/>
    </source>
</evidence>
<dbReference type="Proteomes" id="UP000186817">
    <property type="component" value="Unassembled WGS sequence"/>
</dbReference>
<comment type="caution">
    <text evidence="2">The sequence shown here is derived from an EMBL/GenBank/DDBJ whole genome shotgun (WGS) entry which is preliminary data.</text>
</comment>